<gene>
    <name evidence="3" type="ORF">D6T63_11145</name>
</gene>
<protein>
    <submittedName>
        <fullName evidence="3">N-acetyltransferase</fullName>
    </submittedName>
</protein>
<dbReference type="InterPro" id="IPR051531">
    <property type="entry name" value="N-acetyltransferase"/>
</dbReference>
<sequence>MGGWFRRLMKMWGSGIIIAMGQARIGAGVVVLETDRLVLRRWLVSDAALQRKLWTERDPRVPPRRRIDADGRPTLNDLENRIRRGDPDASSGLLAIEQRDRGAVIGSCGLIANDHGQDGEPELAYELLRAVRGQGYATEASLAVVSWAEELGYRRLWATVREWNTASRCVLTKLGFVETTRVERDPIHGNSLFYMKDFSGANSTASVNGRNAPQRSGSSQMQSGASF</sequence>
<comment type="caution">
    <text evidence="3">The sequence shown here is derived from an EMBL/GenBank/DDBJ whole genome shotgun (WGS) entry which is preliminary data.</text>
</comment>
<evidence type="ECO:0000259" key="2">
    <source>
        <dbReference type="PROSITE" id="PS51186"/>
    </source>
</evidence>
<dbReference type="SUPFAM" id="SSF55729">
    <property type="entry name" value="Acyl-CoA N-acyltransferases (Nat)"/>
    <property type="match status" value="1"/>
</dbReference>
<organism evidence="3 4">
    <name type="scientific">Arthrobacter cheniae</name>
    <dbReference type="NCBI Taxonomy" id="1258888"/>
    <lineage>
        <taxon>Bacteria</taxon>
        <taxon>Bacillati</taxon>
        <taxon>Actinomycetota</taxon>
        <taxon>Actinomycetes</taxon>
        <taxon>Micrococcales</taxon>
        <taxon>Micrococcaceae</taxon>
        <taxon>Arthrobacter</taxon>
    </lineage>
</organism>
<dbReference type="PANTHER" id="PTHR43792">
    <property type="entry name" value="GNAT FAMILY, PUTATIVE (AFU_ORTHOLOGUE AFUA_3G00765)-RELATED-RELATED"/>
    <property type="match status" value="1"/>
</dbReference>
<dbReference type="InterPro" id="IPR016181">
    <property type="entry name" value="Acyl_CoA_acyltransferase"/>
</dbReference>
<feature type="domain" description="N-acetyltransferase" evidence="2">
    <location>
        <begin position="37"/>
        <end position="199"/>
    </location>
</feature>
<dbReference type="InterPro" id="IPR000182">
    <property type="entry name" value="GNAT_dom"/>
</dbReference>
<reference evidence="3 4" key="1">
    <citation type="submission" date="2018-09" db="EMBL/GenBank/DDBJ databases">
        <title>Novel species of Arthrobacter.</title>
        <authorList>
            <person name="Liu Q."/>
            <person name="Xin Y.-H."/>
        </authorList>
    </citation>
    <scope>NUCLEOTIDE SEQUENCE [LARGE SCALE GENOMIC DNA]</scope>
    <source>
        <strain evidence="3 4">Hz2</strain>
    </source>
</reference>
<dbReference type="Gene3D" id="3.40.630.30">
    <property type="match status" value="1"/>
</dbReference>
<dbReference type="AlphaFoldDB" id="A0A3A5M330"/>
<dbReference type="PROSITE" id="PS51186">
    <property type="entry name" value="GNAT"/>
    <property type="match status" value="1"/>
</dbReference>
<dbReference type="Proteomes" id="UP000272560">
    <property type="component" value="Unassembled WGS sequence"/>
</dbReference>
<dbReference type="GO" id="GO:0016747">
    <property type="term" value="F:acyltransferase activity, transferring groups other than amino-acyl groups"/>
    <property type="evidence" value="ECO:0007669"/>
    <property type="project" value="InterPro"/>
</dbReference>
<evidence type="ECO:0000313" key="3">
    <source>
        <dbReference type="EMBL" id="RJT79168.1"/>
    </source>
</evidence>
<dbReference type="PANTHER" id="PTHR43792:SF1">
    <property type="entry name" value="N-ACETYLTRANSFERASE DOMAIN-CONTAINING PROTEIN"/>
    <property type="match status" value="1"/>
</dbReference>
<keyword evidence="3" id="KW-0808">Transferase</keyword>
<accession>A0A3A5M330</accession>
<evidence type="ECO:0000256" key="1">
    <source>
        <dbReference type="SAM" id="MobiDB-lite"/>
    </source>
</evidence>
<name>A0A3A5M330_9MICC</name>
<dbReference type="Pfam" id="PF13302">
    <property type="entry name" value="Acetyltransf_3"/>
    <property type="match status" value="1"/>
</dbReference>
<keyword evidence="4" id="KW-1185">Reference proteome</keyword>
<proteinExistence type="predicted"/>
<feature type="region of interest" description="Disordered" evidence="1">
    <location>
        <begin position="204"/>
        <end position="227"/>
    </location>
</feature>
<evidence type="ECO:0000313" key="4">
    <source>
        <dbReference type="Proteomes" id="UP000272560"/>
    </source>
</evidence>
<dbReference type="OrthoDB" id="3533156at2"/>
<dbReference type="EMBL" id="QZVT01000005">
    <property type="protein sequence ID" value="RJT79168.1"/>
    <property type="molecule type" value="Genomic_DNA"/>
</dbReference>